<name>A0A5C1K6T5_9CAUD</name>
<sequence>MSIIIHFPENLDGSEFVLPPEDIEHFKTTVMRATVWNIKERTVIVHIKHRQPNGWLEHYIDVINPDGSRVIFIGAIQRTINGTSEFHS</sequence>
<accession>A0A5C1K6T5</accession>
<evidence type="ECO:0000313" key="2">
    <source>
        <dbReference type="Proteomes" id="UP000322075"/>
    </source>
</evidence>
<keyword evidence="2" id="KW-1185">Reference proteome</keyword>
<reference evidence="1" key="1">
    <citation type="submission" date="2019-04" db="EMBL/GenBank/DDBJ databases">
        <authorList>
            <person name="Assadpour T."/>
            <person name="Ahmed J."/>
            <person name="Anderson S."/>
            <person name="Espinosa K."/>
            <person name="Gadsden T."/>
            <person name="Graham A."/>
            <person name="Hajjar W."/>
            <person name="Howard T."/>
            <person name="Lacafta O."/>
            <person name="Matney K."/>
            <person name="Matsen K."/>
            <person name="Osu J."/>
            <person name="Rupe E."/>
            <person name="Sang H."/>
            <person name="Wadi S."/>
            <person name="McNeal J."/>
            <person name="Temple L."/>
        </authorList>
    </citation>
    <scope>NUCLEOTIDE SEQUENCE [LARGE SCALE GENOMIC DNA]</scope>
</reference>
<proteinExistence type="predicted"/>
<evidence type="ECO:0000313" key="1">
    <source>
        <dbReference type="EMBL" id="QEM41116.1"/>
    </source>
</evidence>
<gene>
    <name evidence="1" type="ORF">Zuri_19</name>
</gene>
<dbReference type="EMBL" id="MK863032">
    <property type="protein sequence ID" value="QEM41116.1"/>
    <property type="molecule type" value="Genomic_DNA"/>
</dbReference>
<protein>
    <submittedName>
        <fullName evidence="1">Uncharacterized protein</fullName>
    </submittedName>
</protein>
<dbReference type="Proteomes" id="UP000322075">
    <property type="component" value="Segment"/>
</dbReference>
<organism evidence="1 2">
    <name type="scientific">Pseudomonas phage Zuri</name>
    <dbReference type="NCBI Taxonomy" id="2604899"/>
    <lineage>
        <taxon>Viruses</taxon>
        <taxon>Duplodnaviria</taxon>
        <taxon>Heunggongvirae</taxon>
        <taxon>Uroviricota</taxon>
        <taxon>Caudoviricetes</taxon>
        <taxon>Schitoviridae</taxon>
        <taxon>Zurivirus</taxon>
        <taxon>Zurivirus zuri</taxon>
    </lineage>
</organism>